<proteinExistence type="predicted"/>
<accession>A0A081P425</accession>
<dbReference type="Proteomes" id="UP000028123">
    <property type="component" value="Unassembled WGS sequence"/>
</dbReference>
<dbReference type="EMBL" id="JNVM01000010">
    <property type="protein sequence ID" value="KEQ25448.1"/>
    <property type="molecule type" value="Genomic_DNA"/>
</dbReference>
<keyword evidence="2" id="KW-1185">Reference proteome</keyword>
<dbReference type="InterPro" id="IPR036388">
    <property type="entry name" value="WH-like_DNA-bd_sf"/>
</dbReference>
<dbReference type="RefSeq" id="WP_036681531.1">
    <property type="nucleotide sequence ID" value="NZ_JNVM01000010.1"/>
</dbReference>
<sequence>MAVYKWLDRLQNQFDYIDNEGAFSYKGIFSCEDKKRYKNAVVCSSPNNTYFLNVPQTLRRCLFLSTNEKAVLWELMSWMNNDEGCCQVPLKTLEMYTGLSYKTVGKMIQGLVKKGFIKKRHTFSADVYRICDLSQNPYILASECVYDWYKKYHALCKPDERSMMLENIIEYDIPQSLDSARKAVYEFVEDEKHYRKFINMMEEAGDFKENYLEMIGLLESYLNEIHFR</sequence>
<dbReference type="eggNOG" id="ENOG5033K99">
    <property type="taxonomic scope" value="Bacteria"/>
</dbReference>
<gene>
    <name evidence="1" type="ORF">ET33_01625</name>
</gene>
<evidence type="ECO:0000313" key="2">
    <source>
        <dbReference type="Proteomes" id="UP000028123"/>
    </source>
</evidence>
<evidence type="ECO:0000313" key="1">
    <source>
        <dbReference type="EMBL" id="KEQ25448.1"/>
    </source>
</evidence>
<dbReference type="Gene3D" id="1.10.10.10">
    <property type="entry name" value="Winged helix-like DNA-binding domain superfamily/Winged helix DNA-binding domain"/>
    <property type="match status" value="1"/>
</dbReference>
<dbReference type="Pfam" id="PF13730">
    <property type="entry name" value="HTH_36"/>
    <property type="match status" value="1"/>
</dbReference>
<dbReference type="AlphaFoldDB" id="A0A081P425"/>
<name>A0A081P425_9BACL</name>
<comment type="caution">
    <text evidence="1">The sequence shown here is derived from an EMBL/GenBank/DDBJ whole genome shotgun (WGS) entry which is preliminary data.</text>
</comment>
<reference evidence="1 2" key="1">
    <citation type="submission" date="2014-06" db="EMBL/GenBank/DDBJ databases">
        <title>Draft genome sequence of Paenibacillus sp. MSt1.</title>
        <authorList>
            <person name="Aw Y.K."/>
            <person name="Ong K.S."/>
            <person name="Gan H.M."/>
            <person name="Lee S.M."/>
        </authorList>
    </citation>
    <scope>NUCLEOTIDE SEQUENCE [LARGE SCALE GENOMIC DNA]</scope>
    <source>
        <strain evidence="1 2">MSt1</strain>
    </source>
</reference>
<dbReference type="OrthoDB" id="2080971at2"/>
<organism evidence="1 2">
    <name type="scientific">Paenibacillus tyrfis</name>
    <dbReference type="NCBI Taxonomy" id="1501230"/>
    <lineage>
        <taxon>Bacteria</taxon>
        <taxon>Bacillati</taxon>
        <taxon>Bacillota</taxon>
        <taxon>Bacilli</taxon>
        <taxon>Bacillales</taxon>
        <taxon>Paenibacillaceae</taxon>
        <taxon>Paenibacillus</taxon>
    </lineage>
</organism>
<protein>
    <submittedName>
        <fullName evidence="1">Uncharacterized protein</fullName>
    </submittedName>
</protein>